<dbReference type="AlphaFoldDB" id="A0A813ULQ6"/>
<dbReference type="OrthoDB" id="2019384at2759"/>
<dbReference type="Proteomes" id="UP000663852">
    <property type="component" value="Unassembled WGS sequence"/>
</dbReference>
<dbReference type="Gene3D" id="4.10.400.10">
    <property type="entry name" value="Low-density Lipoprotein Receptor"/>
    <property type="match status" value="1"/>
</dbReference>
<feature type="region of interest" description="Disordered" evidence="3">
    <location>
        <begin position="251"/>
        <end position="272"/>
    </location>
</feature>
<feature type="disulfide bond" evidence="2">
    <location>
        <begin position="106"/>
        <end position="121"/>
    </location>
</feature>
<sequence>MHFLTRLYIEFCLASFLGRSRMIIFHKETIDTFFFPENTSYNYLLSSSSTINTSHQIASAIHQIIPTEHFFQLIMMSFQSRTIADENMNAYFICRNGQEVSWTAVCDGRSQCLDGSDERNCYCQGDVYACLQGNNVSCRIACPTYGRVTCLTYQNTLACEQYLRERSSTLNPDIHSAGDSSLSSYNFDALRYSALLAGGILLFVSLISLLIYILRKRPQLLFLCTGKLFTTSSNRKPTHRSALESAILQQHQLTPSSNVPRQRYTPAPDINDLPPSYYADRNQMSINDCYEPPPYPGPPLFSSIQRTDSIYYETIKTPSISNSMSMLHPMPLPEPRTFANARTHRV</sequence>
<comment type="caution">
    <text evidence="2">Lacks conserved residue(s) required for the propagation of feature annotation.</text>
</comment>
<evidence type="ECO:0000313" key="5">
    <source>
        <dbReference type="EMBL" id="CAF0831472.1"/>
    </source>
</evidence>
<evidence type="ECO:0000256" key="4">
    <source>
        <dbReference type="SAM" id="Phobius"/>
    </source>
</evidence>
<protein>
    <submittedName>
        <fullName evidence="5">Uncharacterized protein</fullName>
    </submittedName>
</protein>
<feature type="compositionally biased region" description="Polar residues" evidence="3">
    <location>
        <begin position="251"/>
        <end position="260"/>
    </location>
</feature>
<reference evidence="5" key="1">
    <citation type="submission" date="2021-02" db="EMBL/GenBank/DDBJ databases">
        <authorList>
            <person name="Nowell W R."/>
        </authorList>
    </citation>
    <scope>NUCLEOTIDE SEQUENCE</scope>
</reference>
<dbReference type="InterPro" id="IPR036055">
    <property type="entry name" value="LDL_receptor-like_sf"/>
</dbReference>
<dbReference type="SUPFAM" id="SSF57424">
    <property type="entry name" value="LDL receptor-like module"/>
    <property type="match status" value="1"/>
</dbReference>
<feature type="region of interest" description="Disordered" evidence="3">
    <location>
        <begin position="326"/>
        <end position="346"/>
    </location>
</feature>
<feature type="disulfide bond" evidence="2">
    <location>
        <begin position="94"/>
        <end position="112"/>
    </location>
</feature>
<feature type="transmembrane region" description="Helical" evidence="4">
    <location>
        <begin position="192"/>
        <end position="214"/>
    </location>
</feature>
<dbReference type="PROSITE" id="PS50068">
    <property type="entry name" value="LDLRA_2"/>
    <property type="match status" value="1"/>
</dbReference>
<dbReference type="InterPro" id="IPR002172">
    <property type="entry name" value="LDrepeatLR_classA_rpt"/>
</dbReference>
<dbReference type="Pfam" id="PF00057">
    <property type="entry name" value="Ldl_recept_a"/>
    <property type="match status" value="1"/>
</dbReference>
<accession>A0A813ULQ6</accession>
<proteinExistence type="predicted"/>
<gene>
    <name evidence="5" type="ORF">EDS130_LOCUS6362</name>
</gene>
<dbReference type="CDD" id="cd00112">
    <property type="entry name" value="LDLa"/>
    <property type="match status" value="1"/>
</dbReference>
<evidence type="ECO:0000256" key="2">
    <source>
        <dbReference type="PROSITE-ProRule" id="PRU00124"/>
    </source>
</evidence>
<name>A0A813ULQ6_ADIRI</name>
<evidence type="ECO:0000256" key="3">
    <source>
        <dbReference type="SAM" id="MobiDB-lite"/>
    </source>
</evidence>
<evidence type="ECO:0000313" key="6">
    <source>
        <dbReference type="Proteomes" id="UP000663852"/>
    </source>
</evidence>
<dbReference type="SMART" id="SM00192">
    <property type="entry name" value="LDLa"/>
    <property type="match status" value="1"/>
</dbReference>
<keyword evidence="4" id="KW-0812">Transmembrane</keyword>
<comment type="caution">
    <text evidence="5">The sequence shown here is derived from an EMBL/GenBank/DDBJ whole genome shotgun (WGS) entry which is preliminary data.</text>
</comment>
<keyword evidence="4" id="KW-0472">Membrane</keyword>
<keyword evidence="1 2" id="KW-1015">Disulfide bond</keyword>
<dbReference type="EMBL" id="CAJNOJ010000018">
    <property type="protein sequence ID" value="CAF0831472.1"/>
    <property type="molecule type" value="Genomic_DNA"/>
</dbReference>
<organism evidence="5 6">
    <name type="scientific">Adineta ricciae</name>
    <name type="common">Rotifer</name>
    <dbReference type="NCBI Taxonomy" id="249248"/>
    <lineage>
        <taxon>Eukaryota</taxon>
        <taxon>Metazoa</taxon>
        <taxon>Spiralia</taxon>
        <taxon>Gnathifera</taxon>
        <taxon>Rotifera</taxon>
        <taxon>Eurotatoria</taxon>
        <taxon>Bdelloidea</taxon>
        <taxon>Adinetida</taxon>
        <taxon>Adinetidae</taxon>
        <taxon>Adineta</taxon>
    </lineage>
</organism>
<keyword evidence="4" id="KW-1133">Transmembrane helix</keyword>
<evidence type="ECO:0000256" key="1">
    <source>
        <dbReference type="ARBA" id="ARBA00023157"/>
    </source>
</evidence>